<dbReference type="RefSeq" id="XP_009547139.1">
    <property type="nucleotide sequence ID" value="XM_009548844.1"/>
</dbReference>
<gene>
    <name evidence="5" type="ORF">HETIRDRAFT_418400</name>
</gene>
<evidence type="ECO:0000313" key="6">
    <source>
        <dbReference type="Proteomes" id="UP000030671"/>
    </source>
</evidence>
<reference evidence="5 6" key="1">
    <citation type="journal article" date="2012" name="New Phytol.">
        <title>Insight into trade-off between wood decay and parasitism from the genome of a fungal forest pathogen.</title>
        <authorList>
            <person name="Olson A."/>
            <person name="Aerts A."/>
            <person name="Asiegbu F."/>
            <person name="Belbahri L."/>
            <person name="Bouzid O."/>
            <person name="Broberg A."/>
            <person name="Canback B."/>
            <person name="Coutinho P.M."/>
            <person name="Cullen D."/>
            <person name="Dalman K."/>
            <person name="Deflorio G."/>
            <person name="van Diepen L.T."/>
            <person name="Dunand C."/>
            <person name="Duplessis S."/>
            <person name="Durling M."/>
            <person name="Gonthier P."/>
            <person name="Grimwood J."/>
            <person name="Fossdal C.G."/>
            <person name="Hansson D."/>
            <person name="Henrissat B."/>
            <person name="Hietala A."/>
            <person name="Himmelstrand K."/>
            <person name="Hoffmeister D."/>
            <person name="Hogberg N."/>
            <person name="James T.Y."/>
            <person name="Karlsson M."/>
            <person name="Kohler A."/>
            <person name="Kues U."/>
            <person name="Lee Y.H."/>
            <person name="Lin Y.C."/>
            <person name="Lind M."/>
            <person name="Lindquist E."/>
            <person name="Lombard V."/>
            <person name="Lucas S."/>
            <person name="Lunden K."/>
            <person name="Morin E."/>
            <person name="Murat C."/>
            <person name="Park J."/>
            <person name="Raffaello T."/>
            <person name="Rouze P."/>
            <person name="Salamov A."/>
            <person name="Schmutz J."/>
            <person name="Solheim H."/>
            <person name="Stahlberg J."/>
            <person name="Velez H."/>
            <person name="de Vries R.P."/>
            <person name="Wiebenga A."/>
            <person name="Woodward S."/>
            <person name="Yakovlev I."/>
            <person name="Garbelotto M."/>
            <person name="Martin F."/>
            <person name="Grigoriev I.V."/>
            <person name="Stenlid J."/>
        </authorList>
    </citation>
    <scope>NUCLEOTIDE SEQUENCE [LARGE SCALE GENOMIC DNA]</scope>
    <source>
        <strain evidence="5 6">TC 32-1</strain>
    </source>
</reference>
<feature type="region of interest" description="Disordered" evidence="4">
    <location>
        <begin position="1"/>
        <end position="21"/>
    </location>
</feature>
<dbReference type="Gene3D" id="1.25.40.10">
    <property type="entry name" value="Tetratricopeptide repeat domain"/>
    <property type="match status" value="3"/>
</dbReference>
<dbReference type="Proteomes" id="UP000030671">
    <property type="component" value="Unassembled WGS sequence"/>
</dbReference>
<evidence type="ECO:0000256" key="2">
    <source>
        <dbReference type="ARBA" id="ARBA00022803"/>
    </source>
</evidence>
<keyword evidence="2 3" id="KW-0802">TPR repeat</keyword>
<feature type="repeat" description="TPR" evidence="3">
    <location>
        <begin position="879"/>
        <end position="912"/>
    </location>
</feature>
<evidence type="ECO:0000313" key="5">
    <source>
        <dbReference type="EMBL" id="ETW80379.1"/>
    </source>
</evidence>
<evidence type="ECO:0000256" key="1">
    <source>
        <dbReference type="ARBA" id="ARBA00022737"/>
    </source>
</evidence>
<dbReference type="EMBL" id="KI925459">
    <property type="protein sequence ID" value="ETW80379.1"/>
    <property type="molecule type" value="Genomic_DNA"/>
</dbReference>
<organism evidence="5 6">
    <name type="scientific">Heterobasidion irregulare (strain TC 32-1)</name>
    <dbReference type="NCBI Taxonomy" id="747525"/>
    <lineage>
        <taxon>Eukaryota</taxon>
        <taxon>Fungi</taxon>
        <taxon>Dikarya</taxon>
        <taxon>Basidiomycota</taxon>
        <taxon>Agaricomycotina</taxon>
        <taxon>Agaricomycetes</taxon>
        <taxon>Russulales</taxon>
        <taxon>Bondarzewiaceae</taxon>
        <taxon>Heterobasidion</taxon>
        <taxon>Heterobasidion annosum species complex</taxon>
    </lineage>
</organism>
<dbReference type="PROSITE" id="PS50005">
    <property type="entry name" value="TPR"/>
    <property type="match status" value="4"/>
</dbReference>
<name>W4K3S1_HETIT</name>
<dbReference type="Pfam" id="PF14559">
    <property type="entry name" value="TPR_19"/>
    <property type="match status" value="1"/>
</dbReference>
<feature type="repeat" description="TPR" evidence="3">
    <location>
        <begin position="564"/>
        <end position="597"/>
    </location>
</feature>
<dbReference type="KEGG" id="hir:HETIRDRAFT_418400"/>
<dbReference type="InterPro" id="IPR011990">
    <property type="entry name" value="TPR-like_helical_dom_sf"/>
</dbReference>
<dbReference type="FunCoup" id="W4K3S1">
    <property type="interactions" value="268"/>
</dbReference>
<evidence type="ECO:0008006" key="7">
    <source>
        <dbReference type="Google" id="ProtNLM"/>
    </source>
</evidence>
<keyword evidence="6" id="KW-1185">Reference proteome</keyword>
<dbReference type="InterPro" id="IPR019734">
    <property type="entry name" value="TPR_rpt"/>
</dbReference>
<dbReference type="GO" id="GO:0006401">
    <property type="term" value="P:RNA catabolic process"/>
    <property type="evidence" value="ECO:0007669"/>
    <property type="project" value="InterPro"/>
</dbReference>
<dbReference type="InterPro" id="IPR040962">
    <property type="entry name" value="TPR_22"/>
</dbReference>
<dbReference type="Pfam" id="PF18833">
    <property type="entry name" value="TPR_22"/>
    <property type="match status" value="1"/>
</dbReference>
<dbReference type="Pfam" id="PF13432">
    <property type="entry name" value="TPR_16"/>
    <property type="match status" value="2"/>
</dbReference>
<dbReference type="HOGENOM" id="CLU_001688_1_0_1"/>
<dbReference type="SUPFAM" id="SSF48452">
    <property type="entry name" value="TPR-like"/>
    <property type="match status" value="4"/>
</dbReference>
<feature type="repeat" description="TPR" evidence="3">
    <location>
        <begin position="632"/>
        <end position="665"/>
    </location>
</feature>
<dbReference type="InterPro" id="IPR039226">
    <property type="entry name" value="Ski3/TTC37"/>
</dbReference>
<sequence>MTLQILPRLSRRSSTSAAKTDPKIRRLVSALSLYLPDSPFYSVLSSLPPPDPTNPTSTATHASQVAIQNSLPILEEIVSLIEADEGQRIEREVTNRRQRLNAAGPEEIAREVKGEVFEHSRLPYFYDEILNHPNTSDELRRTTESKLLRHKQEYLYALPTTDDKAGLKSKLAAEVKDLVDGIVLLKIGDELAWNMYIDGKDTDTIEGYGYENMRQFVELFPSAKLSQLIRGYSFYMSIPLSENEDKENEDGEPAPDPDPVEAFDNMLEAFSSLQSSIFAHRVIAEVHLLEMDNPNAIVVAEAGLGLVRRTSRNIGSDLSLVRKAFNVVLATSLVHHYPPKHHSRALRVIDEVLEFDADNVPCLMGRGYICQHAKKWPEASQLFSRVVRLIPESLDDGLRAKEEHAWCLVHMDQVKEGADQLQQTLDILDNLNGRGEDKARCWWRLGRAHWEMGGPELETAYSNFIKALKCSSTFAPAFTSLGIYYAEVANPADPNRASKCFQKAFELDAREGDAARRLAEGFAEESEWDLVEIVARRTIEGEGGLEGGEVSNQGPAGRYLPTNAWAWKAVGAVELNRQKYSSAIQSFQVALRVDQDDELSWLRLGEAYIKAGRHVAATKALARAQELKPDDWICSYFLGEVERQTGQFQEAITTFEKILENRPSEPGALMSLARTYLDLGLEERFTGLTARAESSFIKTLRVSLDFLDSTAGFRSVAWKALSDALYYLSQASLFADDNEIRDILSEVRGLIQLDTGERLAGIIPVPIEIPAIVTSLDVLKAAVVAFNQRISVSLPNSSATGSAWFDLGVALNSLARRLSPGEQLVKAEKQAVSCVVEALRNDPNEEGYWVALGNIHFEQQPKLSQHAYIKALESNSKNPATWTSLGLLYLHHDDPELANEALYKAQTLDPDYTLAWVGQALVATRNGHDSTSTSLLEHAVSLTADIPEADLEFGKRVFARHSQTVRSQTLATSDLFPAFFVLDRYVKQRPDDASALHLFSLVCERVGHVERAIELLTSAIAILEAAYEDTEDPIVEQQFVIANTSLGRLRLTAHDYSGAIEPYQTALGLLSSKEEEEDIDETTRVLLTQCRFGSALASVKLGEVEEALDWFDQALQSAGEDARMKGHISVLLAQTLWILGTEESRESAKTQLLECIEADSENLNAINVLAALGISTDDDSLVDAALSEILALPLDRRQERDPQRNVNHLILQHHLGQGDIIEALSQAQKAVVAEPSRQDARYALASFTLQSGEPSAARASLAGFDDDIESSRKSLGLSAVAEAQSDHDSGSARRLAQKAVMLSPWVRHNWEALAYVQSR</sequence>
<dbReference type="OrthoDB" id="421075at2759"/>
<keyword evidence="1" id="KW-0677">Repeat</keyword>
<dbReference type="PANTHER" id="PTHR15704:SF7">
    <property type="entry name" value="SUPERKILLER COMPLEX PROTEIN 3"/>
    <property type="match status" value="1"/>
</dbReference>
<protein>
    <recommendedName>
        <fullName evidence="7">Superkiller protein 3</fullName>
    </recommendedName>
</protein>
<dbReference type="SMART" id="SM00028">
    <property type="entry name" value="TPR"/>
    <property type="match status" value="11"/>
</dbReference>
<dbReference type="InParanoid" id="W4K3S1"/>
<dbReference type="GO" id="GO:0055087">
    <property type="term" value="C:Ski complex"/>
    <property type="evidence" value="ECO:0007669"/>
    <property type="project" value="InterPro"/>
</dbReference>
<dbReference type="PANTHER" id="PTHR15704">
    <property type="entry name" value="SUPERKILLER 3 PROTEIN-RELATED"/>
    <property type="match status" value="1"/>
</dbReference>
<dbReference type="eggNOG" id="KOG1127">
    <property type="taxonomic scope" value="Eukaryota"/>
</dbReference>
<dbReference type="GeneID" id="20673477"/>
<accession>W4K3S1</accession>
<feature type="repeat" description="TPR" evidence="3">
    <location>
        <begin position="598"/>
        <end position="631"/>
    </location>
</feature>
<dbReference type="STRING" id="747525.W4K3S1"/>
<proteinExistence type="predicted"/>
<evidence type="ECO:0000256" key="4">
    <source>
        <dbReference type="SAM" id="MobiDB-lite"/>
    </source>
</evidence>
<evidence type="ECO:0000256" key="3">
    <source>
        <dbReference type="PROSITE-ProRule" id="PRU00339"/>
    </source>
</evidence>